<feature type="domain" description="C2H2-type" evidence="9">
    <location>
        <begin position="20"/>
        <end position="47"/>
    </location>
</feature>
<evidence type="ECO:0000256" key="2">
    <source>
        <dbReference type="ARBA" id="ARBA00022723"/>
    </source>
</evidence>
<accession>A0A8C5ZVA7</accession>
<evidence type="ECO:0000313" key="10">
    <source>
        <dbReference type="Ensembl" id="ENSMMMP00000018646.1"/>
    </source>
</evidence>
<proteinExistence type="predicted"/>
<evidence type="ECO:0000313" key="11">
    <source>
        <dbReference type="Proteomes" id="UP000694407"/>
    </source>
</evidence>
<dbReference type="GO" id="GO:0045892">
    <property type="term" value="P:negative regulation of DNA-templated transcription"/>
    <property type="evidence" value="ECO:0007669"/>
    <property type="project" value="UniProtKB-ARBA"/>
</dbReference>
<evidence type="ECO:0000256" key="4">
    <source>
        <dbReference type="ARBA" id="ARBA00022771"/>
    </source>
</evidence>
<dbReference type="Gene3D" id="3.30.160.60">
    <property type="entry name" value="Classic Zinc Finger"/>
    <property type="match status" value="2"/>
</dbReference>
<dbReference type="PANTHER" id="PTHR23235">
    <property type="entry name" value="KRUEPPEL-LIKE TRANSCRIPTION FACTOR"/>
    <property type="match status" value="1"/>
</dbReference>
<evidence type="ECO:0000256" key="5">
    <source>
        <dbReference type="ARBA" id="ARBA00022833"/>
    </source>
</evidence>
<dbReference type="AlphaFoldDB" id="A0A8C5ZVA7"/>
<dbReference type="GO" id="GO:0000981">
    <property type="term" value="F:DNA-binding transcription factor activity, RNA polymerase II-specific"/>
    <property type="evidence" value="ECO:0007669"/>
    <property type="project" value="TreeGrafter"/>
</dbReference>
<keyword evidence="6" id="KW-0539">Nucleus</keyword>
<feature type="domain" description="C2H2-type" evidence="9">
    <location>
        <begin position="48"/>
        <end position="75"/>
    </location>
</feature>
<sequence>LLSVPGWVSDDGSQRSGPLHKCDECGKAFSRPSYLRTHVKTHSGEKPYACRFCGKTFLRSYSLTEHIRTHTGENALDPPNYPTPQPGLEHPKRAQNTYVSLRWAESSGTEAGGQKCLVIY</sequence>
<dbReference type="InterPro" id="IPR013087">
    <property type="entry name" value="Znf_C2H2_type"/>
</dbReference>
<comment type="subcellular location">
    <subcellularLocation>
        <location evidence="1">Nucleus</location>
    </subcellularLocation>
</comment>
<evidence type="ECO:0000256" key="8">
    <source>
        <dbReference type="SAM" id="MobiDB-lite"/>
    </source>
</evidence>
<reference evidence="10" key="2">
    <citation type="submission" date="2025-09" db="UniProtKB">
        <authorList>
            <consortium name="Ensembl"/>
        </authorList>
    </citation>
    <scope>IDENTIFICATION</scope>
</reference>
<name>A0A8C5ZVA7_MARMA</name>
<dbReference type="GO" id="GO:0000978">
    <property type="term" value="F:RNA polymerase II cis-regulatory region sequence-specific DNA binding"/>
    <property type="evidence" value="ECO:0007669"/>
    <property type="project" value="TreeGrafter"/>
</dbReference>
<dbReference type="SMART" id="SM00355">
    <property type="entry name" value="ZnF_C2H2"/>
    <property type="match status" value="2"/>
</dbReference>
<evidence type="ECO:0000256" key="1">
    <source>
        <dbReference type="ARBA" id="ARBA00004123"/>
    </source>
</evidence>
<dbReference type="Pfam" id="PF00096">
    <property type="entry name" value="zf-C2H2"/>
    <property type="match status" value="2"/>
</dbReference>
<dbReference type="SUPFAM" id="SSF57667">
    <property type="entry name" value="beta-beta-alpha zinc fingers"/>
    <property type="match status" value="1"/>
</dbReference>
<dbReference type="GO" id="GO:0008270">
    <property type="term" value="F:zinc ion binding"/>
    <property type="evidence" value="ECO:0007669"/>
    <property type="project" value="UniProtKB-KW"/>
</dbReference>
<evidence type="ECO:0000259" key="9">
    <source>
        <dbReference type="PROSITE" id="PS50157"/>
    </source>
</evidence>
<evidence type="ECO:0000256" key="7">
    <source>
        <dbReference type="PROSITE-ProRule" id="PRU00042"/>
    </source>
</evidence>
<dbReference type="PROSITE" id="PS00028">
    <property type="entry name" value="ZINC_FINGER_C2H2_1"/>
    <property type="match status" value="2"/>
</dbReference>
<dbReference type="FunFam" id="3.30.160.60:FF:002239">
    <property type="entry name" value="Zinc finger protein 226"/>
    <property type="match status" value="1"/>
</dbReference>
<organism evidence="10 11">
    <name type="scientific">Marmota marmota marmota</name>
    <name type="common">Alpine marmot</name>
    <dbReference type="NCBI Taxonomy" id="9994"/>
    <lineage>
        <taxon>Eukaryota</taxon>
        <taxon>Metazoa</taxon>
        <taxon>Chordata</taxon>
        <taxon>Craniata</taxon>
        <taxon>Vertebrata</taxon>
        <taxon>Euteleostomi</taxon>
        <taxon>Mammalia</taxon>
        <taxon>Eutheria</taxon>
        <taxon>Euarchontoglires</taxon>
        <taxon>Glires</taxon>
        <taxon>Rodentia</taxon>
        <taxon>Sciuromorpha</taxon>
        <taxon>Sciuridae</taxon>
        <taxon>Xerinae</taxon>
        <taxon>Marmotini</taxon>
        <taxon>Marmota</taxon>
    </lineage>
</organism>
<dbReference type="GO" id="GO:0005634">
    <property type="term" value="C:nucleus"/>
    <property type="evidence" value="ECO:0007669"/>
    <property type="project" value="UniProtKB-SubCell"/>
</dbReference>
<dbReference type="PROSITE" id="PS50157">
    <property type="entry name" value="ZINC_FINGER_C2H2_2"/>
    <property type="match status" value="2"/>
</dbReference>
<keyword evidence="11" id="KW-1185">Reference proteome</keyword>
<keyword evidence="5" id="KW-0862">Zinc</keyword>
<dbReference type="InterPro" id="IPR036236">
    <property type="entry name" value="Znf_C2H2_sf"/>
</dbReference>
<evidence type="ECO:0000256" key="6">
    <source>
        <dbReference type="ARBA" id="ARBA00023242"/>
    </source>
</evidence>
<dbReference type="Proteomes" id="UP000694407">
    <property type="component" value="Unplaced"/>
</dbReference>
<feature type="region of interest" description="Disordered" evidence="8">
    <location>
        <begin position="71"/>
        <end position="91"/>
    </location>
</feature>
<keyword evidence="4 7" id="KW-0863">Zinc-finger</keyword>
<reference evidence="10" key="1">
    <citation type="submission" date="2025-08" db="UniProtKB">
        <authorList>
            <consortium name="Ensembl"/>
        </authorList>
    </citation>
    <scope>IDENTIFICATION</scope>
</reference>
<dbReference type="FunFam" id="3.30.160.60:FF:000338">
    <property type="entry name" value="zinc finger protein 383"/>
    <property type="match status" value="1"/>
</dbReference>
<evidence type="ECO:0000256" key="3">
    <source>
        <dbReference type="ARBA" id="ARBA00022737"/>
    </source>
</evidence>
<dbReference type="GeneTree" id="ENSGT00940000164313"/>
<dbReference type="Ensembl" id="ENSMMMT00000021187.1">
    <property type="protein sequence ID" value="ENSMMMP00000018646.1"/>
    <property type="gene ID" value="ENSMMMG00000016520.1"/>
</dbReference>
<protein>
    <recommendedName>
        <fullName evidence="9">C2H2-type domain-containing protein</fullName>
    </recommendedName>
</protein>
<keyword evidence="2" id="KW-0479">Metal-binding</keyword>
<keyword evidence="3" id="KW-0677">Repeat</keyword>
<dbReference type="PANTHER" id="PTHR23235:SF120">
    <property type="entry name" value="KRUPPEL-LIKE FACTOR 15"/>
    <property type="match status" value="1"/>
</dbReference>